<evidence type="ECO:0000313" key="3">
    <source>
        <dbReference type="Proteomes" id="UP000475325"/>
    </source>
</evidence>
<dbReference type="AlphaFoldDB" id="A0A7C8N2K9"/>
<comment type="caution">
    <text evidence="1">The sequence shown here is derived from an EMBL/GenBank/DDBJ whole genome shotgun (WGS) entry which is preliminary data.</text>
</comment>
<evidence type="ECO:0000313" key="4">
    <source>
        <dbReference type="Proteomes" id="UP000480548"/>
    </source>
</evidence>
<protein>
    <submittedName>
        <fullName evidence="1">Uncharacterized protein</fullName>
    </submittedName>
</protein>
<reference evidence="3 4" key="1">
    <citation type="submission" date="2019-06" db="EMBL/GenBank/DDBJ databases">
        <authorList>
            <person name="Palmer J.M."/>
        </authorList>
    </citation>
    <scope>NUCLEOTIDE SEQUENCE [LARGE SCALE GENOMIC DNA]</scope>
    <source>
        <strain evidence="1 3">TWF102</strain>
        <strain evidence="2 4">TWF703</strain>
    </source>
</reference>
<dbReference type="EMBL" id="WIQW01000152">
    <property type="protein sequence ID" value="KAF3079553.1"/>
    <property type="molecule type" value="Genomic_DNA"/>
</dbReference>
<name>A0A7C8N2K9_ORBOL</name>
<dbReference type="Proteomes" id="UP000475325">
    <property type="component" value="Unassembled WGS sequence"/>
</dbReference>
<sequence length="108" mass="12058">MDSKPKGLSLSTFESFERAFNRVPAWVRGRVGDFRIDVGQGQNMRTLTWKMSKVDYALQPRRKFLMKDAAESYYLEGPDLAPDENDGVSSAPLPLGLWGYGIPNLSSG</sequence>
<evidence type="ECO:0000313" key="1">
    <source>
        <dbReference type="EMBL" id="KAF3079553.1"/>
    </source>
</evidence>
<dbReference type="Proteomes" id="UP000480548">
    <property type="component" value="Unassembled WGS sequence"/>
</dbReference>
<evidence type="ECO:0000313" key="2">
    <source>
        <dbReference type="EMBL" id="KAF3123212.1"/>
    </source>
</evidence>
<proteinExistence type="predicted"/>
<gene>
    <name evidence="1" type="ORF">TWF102_002841</name>
    <name evidence="2" type="ORF">TWF703_000954</name>
</gene>
<accession>A0A7C8N2K9</accession>
<organism evidence="1 3">
    <name type="scientific">Orbilia oligospora</name>
    <name type="common">Nematode-trapping fungus</name>
    <name type="synonym">Arthrobotrys oligospora</name>
    <dbReference type="NCBI Taxonomy" id="2813651"/>
    <lineage>
        <taxon>Eukaryota</taxon>
        <taxon>Fungi</taxon>
        <taxon>Dikarya</taxon>
        <taxon>Ascomycota</taxon>
        <taxon>Pezizomycotina</taxon>
        <taxon>Orbiliomycetes</taxon>
        <taxon>Orbiliales</taxon>
        <taxon>Orbiliaceae</taxon>
        <taxon>Orbilia</taxon>
    </lineage>
</organism>
<dbReference type="EMBL" id="WIQZ01000112">
    <property type="protein sequence ID" value="KAF3123212.1"/>
    <property type="molecule type" value="Genomic_DNA"/>
</dbReference>